<gene>
    <name evidence="6" type="ORF">GHT07_05690</name>
</gene>
<comment type="caution">
    <text evidence="6">The sequence shown here is derived from an EMBL/GenBank/DDBJ whole genome shotgun (WGS) entry which is preliminary data.</text>
</comment>
<dbReference type="GO" id="GO:0022857">
    <property type="term" value="F:transmembrane transporter activity"/>
    <property type="evidence" value="ECO:0007669"/>
    <property type="project" value="InterPro"/>
</dbReference>
<dbReference type="InterPro" id="IPR036259">
    <property type="entry name" value="MFS_trans_sf"/>
</dbReference>
<dbReference type="PANTHER" id="PTHR11360:SF290">
    <property type="entry name" value="MONOCARBOXYLATE MFS PERMEASE"/>
    <property type="match status" value="1"/>
</dbReference>
<evidence type="ECO:0000256" key="4">
    <source>
        <dbReference type="SAM" id="Phobius"/>
    </source>
</evidence>
<dbReference type="Proteomes" id="UP000487350">
    <property type="component" value="Unassembled WGS sequence"/>
</dbReference>
<evidence type="ECO:0000259" key="5">
    <source>
        <dbReference type="PROSITE" id="PS50850"/>
    </source>
</evidence>
<dbReference type="OrthoDB" id="5966585at2"/>
<proteinExistence type="predicted"/>
<protein>
    <submittedName>
        <fullName evidence="6">MFS transporter</fullName>
    </submittedName>
</protein>
<dbReference type="InterPro" id="IPR050327">
    <property type="entry name" value="Proton-linked_MCT"/>
</dbReference>
<evidence type="ECO:0000256" key="2">
    <source>
        <dbReference type="ARBA" id="ARBA00022989"/>
    </source>
</evidence>
<reference evidence="6 7" key="1">
    <citation type="submission" date="2019-11" db="EMBL/GenBank/DDBJ databases">
        <title>Caenimonas koreensis gen. nov., sp. nov., isolated from activated sludge.</title>
        <authorList>
            <person name="Seung H.R."/>
        </authorList>
    </citation>
    <scope>NUCLEOTIDE SEQUENCE [LARGE SCALE GENOMIC DNA]</scope>
    <source>
        <strain evidence="6 7">EMB320</strain>
    </source>
</reference>
<accession>A0A844AWL0</accession>
<feature type="transmembrane region" description="Helical" evidence="4">
    <location>
        <begin position="211"/>
        <end position="231"/>
    </location>
</feature>
<feature type="transmembrane region" description="Helical" evidence="4">
    <location>
        <begin position="140"/>
        <end position="164"/>
    </location>
</feature>
<feature type="transmembrane region" description="Helical" evidence="4">
    <location>
        <begin position="170"/>
        <end position="190"/>
    </location>
</feature>
<evidence type="ECO:0000256" key="3">
    <source>
        <dbReference type="ARBA" id="ARBA00023136"/>
    </source>
</evidence>
<keyword evidence="7" id="KW-1185">Reference proteome</keyword>
<feature type="domain" description="Major facilitator superfamily (MFS) profile" evidence="5">
    <location>
        <begin position="15"/>
        <end position="397"/>
    </location>
</feature>
<feature type="transmembrane region" description="Helical" evidence="4">
    <location>
        <begin position="286"/>
        <end position="306"/>
    </location>
</feature>
<sequence>MTQAAIPSPTHNRRLVGWLSVAQLITWGSVFYTFSLLLEPVERELGLTRAQSSLAFSLALLAEGICAYPVGRWIDRGHERAVMTGGSLLVAACLLAHSFISTLTGFYAVWIVMGAGLAATLYSPVFAVTTRRFPSDFRRAIITITFLGGLASTVFIPLSSLLISQLGWRHALWVLAAMQVLVCAPLHAVQLRNAPGPVDHSHDHKVASPGVYLRSAPFLLIGVFVICMMAVTSALPPHMISLLRSSGLSEAWVIAIPASIGVLQVFGRLLLYFFEHRFDLHLANRLIPVLIPLGLGALIAGGGHGWTALVFVVLYGMGNGMMTIVKGTAIAQYVNREHVASLNGALGIPTAIARAAAPLLLGVLWTAQDGYRWGLWVMLGAGVVAVIALAMAQRKSLLPA</sequence>
<feature type="transmembrane region" description="Helical" evidence="4">
    <location>
        <begin position="81"/>
        <end position="100"/>
    </location>
</feature>
<feature type="transmembrane region" description="Helical" evidence="4">
    <location>
        <begin position="373"/>
        <end position="392"/>
    </location>
</feature>
<evidence type="ECO:0000256" key="1">
    <source>
        <dbReference type="ARBA" id="ARBA00022692"/>
    </source>
</evidence>
<feature type="transmembrane region" description="Helical" evidence="4">
    <location>
        <begin position="346"/>
        <end position="367"/>
    </location>
</feature>
<evidence type="ECO:0000313" key="6">
    <source>
        <dbReference type="EMBL" id="MRD46758.1"/>
    </source>
</evidence>
<dbReference type="Gene3D" id="1.20.1250.20">
    <property type="entry name" value="MFS general substrate transporter like domains"/>
    <property type="match status" value="1"/>
</dbReference>
<keyword evidence="2 4" id="KW-1133">Transmembrane helix</keyword>
<keyword evidence="1 4" id="KW-0812">Transmembrane</keyword>
<feature type="transmembrane region" description="Helical" evidence="4">
    <location>
        <begin position="54"/>
        <end position="74"/>
    </location>
</feature>
<feature type="transmembrane region" description="Helical" evidence="4">
    <location>
        <begin position="106"/>
        <end position="128"/>
    </location>
</feature>
<dbReference type="PANTHER" id="PTHR11360">
    <property type="entry name" value="MONOCARBOXYLATE TRANSPORTER"/>
    <property type="match status" value="1"/>
</dbReference>
<dbReference type="InterPro" id="IPR011701">
    <property type="entry name" value="MFS"/>
</dbReference>
<dbReference type="EMBL" id="WJBU01000005">
    <property type="protein sequence ID" value="MRD46758.1"/>
    <property type="molecule type" value="Genomic_DNA"/>
</dbReference>
<dbReference type="PROSITE" id="PS50850">
    <property type="entry name" value="MFS"/>
    <property type="match status" value="1"/>
</dbReference>
<organism evidence="6 7">
    <name type="scientific">Caenimonas koreensis DSM 17982</name>
    <dbReference type="NCBI Taxonomy" id="1121255"/>
    <lineage>
        <taxon>Bacteria</taxon>
        <taxon>Pseudomonadati</taxon>
        <taxon>Pseudomonadota</taxon>
        <taxon>Betaproteobacteria</taxon>
        <taxon>Burkholderiales</taxon>
        <taxon>Comamonadaceae</taxon>
        <taxon>Caenimonas</taxon>
    </lineage>
</organism>
<keyword evidence="3 4" id="KW-0472">Membrane</keyword>
<dbReference type="AlphaFoldDB" id="A0A844AWL0"/>
<dbReference type="InterPro" id="IPR020846">
    <property type="entry name" value="MFS_dom"/>
</dbReference>
<feature type="transmembrane region" description="Helical" evidence="4">
    <location>
        <begin position="251"/>
        <end position="274"/>
    </location>
</feature>
<name>A0A844AWL0_9BURK</name>
<feature type="transmembrane region" description="Helical" evidence="4">
    <location>
        <begin position="15"/>
        <end position="34"/>
    </location>
</feature>
<dbReference type="SUPFAM" id="SSF103473">
    <property type="entry name" value="MFS general substrate transporter"/>
    <property type="match status" value="1"/>
</dbReference>
<dbReference type="Pfam" id="PF07690">
    <property type="entry name" value="MFS_1"/>
    <property type="match status" value="1"/>
</dbReference>
<dbReference type="RefSeq" id="WP_153584102.1">
    <property type="nucleotide sequence ID" value="NZ_WJBU01000005.1"/>
</dbReference>
<evidence type="ECO:0000313" key="7">
    <source>
        <dbReference type="Proteomes" id="UP000487350"/>
    </source>
</evidence>